<keyword evidence="4 9" id="KW-0812">Transmembrane</keyword>
<keyword evidence="3 11" id="KW-0132">Cell division</keyword>
<dbReference type="GO" id="GO:0005886">
    <property type="term" value="C:plasma membrane"/>
    <property type="evidence" value="ECO:0007669"/>
    <property type="project" value="TreeGrafter"/>
</dbReference>
<comment type="subcellular location">
    <subcellularLocation>
        <location evidence="1">Membrane</location>
    </subcellularLocation>
</comment>
<sequence length="241" mass="25614">MSDRTARRRTAARRRPSGGLPTRATALRRRAVALLTALTVIGVVVVVWFTPTFGVREVAVDGLREMNADEVRAAAAVADGSPLVRLDVEGIASRVRALPRVGGVTVERELPGTVRLTVDERDPVGVIKATDGVHLVDETGKDYATVAQAPIGLPELKLGGDDRALVAAVGVLIRLPDSVRTLVQTVSATTPADVTLHLTEGREARWGTVDDTPRKADVLLVLLTRKGSVFDVTSPELPTVS</sequence>
<dbReference type="Pfam" id="PF08478">
    <property type="entry name" value="POTRA_1"/>
    <property type="match status" value="1"/>
</dbReference>
<evidence type="ECO:0000256" key="2">
    <source>
        <dbReference type="ARBA" id="ARBA00022475"/>
    </source>
</evidence>
<dbReference type="PANTHER" id="PTHR37820:SF1">
    <property type="entry name" value="CELL DIVISION PROTEIN FTSQ"/>
    <property type="match status" value="1"/>
</dbReference>
<keyword evidence="6 9" id="KW-0472">Membrane</keyword>
<evidence type="ECO:0000313" key="12">
    <source>
        <dbReference type="Proteomes" id="UP000542674"/>
    </source>
</evidence>
<keyword evidence="7" id="KW-0131">Cell cycle</keyword>
<keyword evidence="5 9" id="KW-1133">Transmembrane helix</keyword>
<evidence type="ECO:0000256" key="1">
    <source>
        <dbReference type="ARBA" id="ARBA00004370"/>
    </source>
</evidence>
<dbReference type="RefSeq" id="WP_184666919.1">
    <property type="nucleotide sequence ID" value="NZ_BAABAI010000003.1"/>
</dbReference>
<evidence type="ECO:0000256" key="5">
    <source>
        <dbReference type="ARBA" id="ARBA00022989"/>
    </source>
</evidence>
<keyword evidence="12" id="KW-1185">Reference proteome</keyword>
<dbReference type="PROSITE" id="PS51779">
    <property type="entry name" value="POTRA"/>
    <property type="match status" value="1"/>
</dbReference>
<gene>
    <name evidence="11" type="ORF">F4559_001464</name>
</gene>
<dbReference type="InterPro" id="IPR050487">
    <property type="entry name" value="FtsQ_DivIB"/>
</dbReference>
<dbReference type="EMBL" id="JACHJS010000001">
    <property type="protein sequence ID" value="MBB4964105.1"/>
    <property type="molecule type" value="Genomic_DNA"/>
</dbReference>
<protein>
    <submittedName>
        <fullName evidence="11">Cell division protein FtsQ</fullName>
    </submittedName>
</protein>
<reference evidence="11 12" key="1">
    <citation type="submission" date="2020-08" db="EMBL/GenBank/DDBJ databases">
        <title>Sequencing the genomes of 1000 actinobacteria strains.</title>
        <authorList>
            <person name="Klenk H.-P."/>
        </authorList>
    </citation>
    <scope>NUCLEOTIDE SEQUENCE [LARGE SCALE GENOMIC DNA]</scope>
    <source>
        <strain evidence="11 12">DSM 45084</strain>
    </source>
</reference>
<evidence type="ECO:0000256" key="4">
    <source>
        <dbReference type="ARBA" id="ARBA00022692"/>
    </source>
</evidence>
<keyword evidence="2" id="KW-1003">Cell membrane</keyword>
<dbReference type="Gene3D" id="3.10.20.310">
    <property type="entry name" value="membrane protein fhac"/>
    <property type="match status" value="1"/>
</dbReference>
<evidence type="ECO:0000259" key="10">
    <source>
        <dbReference type="PROSITE" id="PS51779"/>
    </source>
</evidence>
<dbReference type="AlphaFoldDB" id="A0A7W7T094"/>
<feature type="compositionally biased region" description="Basic residues" evidence="8">
    <location>
        <begin position="1"/>
        <end position="16"/>
    </location>
</feature>
<dbReference type="InterPro" id="IPR034746">
    <property type="entry name" value="POTRA"/>
</dbReference>
<evidence type="ECO:0000313" key="11">
    <source>
        <dbReference type="EMBL" id="MBB4964105.1"/>
    </source>
</evidence>
<evidence type="ECO:0000256" key="9">
    <source>
        <dbReference type="SAM" id="Phobius"/>
    </source>
</evidence>
<evidence type="ECO:0000256" key="6">
    <source>
        <dbReference type="ARBA" id="ARBA00023136"/>
    </source>
</evidence>
<comment type="caution">
    <text evidence="11">The sequence shown here is derived from an EMBL/GenBank/DDBJ whole genome shotgun (WGS) entry which is preliminary data.</text>
</comment>
<evidence type="ECO:0000256" key="7">
    <source>
        <dbReference type="ARBA" id="ARBA00023306"/>
    </source>
</evidence>
<dbReference type="InterPro" id="IPR013685">
    <property type="entry name" value="POTRA_FtsQ_type"/>
</dbReference>
<feature type="region of interest" description="Disordered" evidence="8">
    <location>
        <begin position="1"/>
        <end position="22"/>
    </location>
</feature>
<feature type="domain" description="POTRA" evidence="10">
    <location>
        <begin position="53"/>
        <end position="121"/>
    </location>
</feature>
<evidence type="ECO:0000256" key="8">
    <source>
        <dbReference type="SAM" id="MobiDB-lite"/>
    </source>
</evidence>
<proteinExistence type="predicted"/>
<organism evidence="11 12">
    <name type="scientific">Saccharothrix violaceirubra</name>
    <dbReference type="NCBI Taxonomy" id="413306"/>
    <lineage>
        <taxon>Bacteria</taxon>
        <taxon>Bacillati</taxon>
        <taxon>Actinomycetota</taxon>
        <taxon>Actinomycetes</taxon>
        <taxon>Pseudonocardiales</taxon>
        <taxon>Pseudonocardiaceae</taxon>
        <taxon>Saccharothrix</taxon>
    </lineage>
</organism>
<feature type="transmembrane region" description="Helical" evidence="9">
    <location>
        <begin position="31"/>
        <end position="49"/>
    </location>
</feature>
<evidence type="ECO:0000256" key="3">
    <source>
        <dbReference type="ARBA" id="ARBA00022618"/>
    </source>
</evidence>
<dbReference type="GO" id="GO:0051301">
    <property type="term" value="P:cell division"/>
    <property type="evidence" value="ECO:0007669"/>
    <property type="project" value="UniProtKB-KW"/>
</dbReference>
<dbReference type="PANTHER" id="PTHR37820">
    <property type="entry name" value="CELL DIVISION PROTEIN DIVIB"/>
    <property type="match status" value="1"/>
</dbReference>
<accession>A0A7W7T094</accession>
<name>A0A7W7T094_9PSEU</name>
<dbReference type="Proteomes" id="UP000542674">
    <property type="component" value="Unassembled WGS sequence"/>
</dbReference>